<comment type="similarity">
    <text evidence="3">Belongs to the Cu-Zn superoxide dismutase family.</text>
</comment>
<dbReference type="STRING" id="1507870.A0A1V8TL66"/>
<dbReference type="FunFam" id="2.60.40.200:FF:000007">
    <property type="entry name" value="Cell surface Cu-only superoxide dismutase 5"/>
    <property type="match status" value="1"/>
</dbReference>
<dbReference type="SUPFAM" id="SSF49329">
    <property type="entry name" value="Cu,Zn superoxide dismutase-like"/>
    <property type="match status" value="1"/>
</dbReference>
<keyword evidence="6" id="KW-0049">Antioxidant</keyword>
<dbReference type="PANTHER" id="PTHR20910">
    <property type="entry name" value="AGAP001623-PA"/>
    <property type="match status" value="1"/>
</dbReference>
<dbReference type="Gene3D" id="2.60.40.200">
    <property type="entry name" value="Superoxide dismutase, copper/zinc binding domain"/>
    <property type="match status" value="1"/>
</dbReference>
<dbReference type="Pfam" id="PF00080">
    <property type="entry name" value="Sod_Cu"/>
    <property type="match status" value="1"/>
</dbReference>
<dbReference type="EC" id="1.15.1.1" evidence="4"/>
<feature type="compositionally biased region" description="Polar residues" evidence="8">
    <location>
        <begin position="206"/>
        <end position="215"/>
    </location>
</feature>
<comment type="caution">
    <text evidence="11">The sequence shown here is derived from an EMBL/GenBank/DDBJ whole genome shotgun (WGS) entry which is preliminary data.</text>
</comment>
<evidence type="ECO:0000313" key="11">
    <source>
        <dbReference type="EMBL" id="OQO12117.1"/>
    </source>
</evidence>
<evidence type="ECO:0000256" key="5">
    <source>
        <dbReference type="ARBA" id="ARBA00022525"/>
    </source>
</evidence>
<evidence type="ECO:0000256" key="1">
    <source>
        <dbReference type="ARBA" id="ARBA00004196"/>
    </source>
</evidence>
<dbReference type="InterPro" id="IPR036423">
    <property type="entry name" value="SOD-like_Cu/Zn_dom_sf"/>
</dbReference>
<dbReference type="GO" id="GO:0046872">
    <property type="term" value="F:metal ion binding"/>
    <property type="evidence" value="ECO:0007669"/>
    <property type="project" value="InterPro"/>
</dbReference>
<feature type="region of interest" description="Disordered" evidence="8">
    <location>
        <begin position="185"/>
        <end position="215"/>
    </location>
</feature>
<dbReference type="GO" id="GO:0005576">
    <property type="term" value="C:extracellular region"/>
    <property type="evidence" value="ECO:0007669"/>
    <property type="project" value="UniProtKB-SubCell"/>
</dbReference>
<feature type="domain" description="Superoxide dismutase copper/zinc binding" evidence="10">
    <location>
        <begin position="45"/>
        <end position="164"/>
    </location>
</feature>
<dbReference type="InterPro" id="IPR053257">
    <property type="entry name" value="Cu-only_SOD"/>
</dbReference>
<evidence type="ECO:0000256" key="7">
    <source>
        <dbReference type="ARBA" id="ARBA00049204"/>
    </source>
</evidence>
<protein>
    <recommendedName>
        <fullName evidence="4">superoxide dismutase</fullName>
        <ecNumber evidence="4">1.15.1.1</ecNumber>
    </recommendedName>
</protein>
<keyword evidence="9" id="KW-0732">Signal</keyword>
<evidence type="ECO:0000256" key="9">
    <source>
        <dbReference type="SAM" id="SignalP"/>
    </source>
</evidence>
<dbReference type="Proteomes" id="UP000192596">
    <property type="component" value="Unassembled WGS sequence"/>
</dbReference>
<keyword evidence="5" id="KW-0964">Secreted</keyword>
<evidence type="ECO:0000313" key="12">
    <source>
        <dbReference type="Proteomes" id="UP000192596"/>
    </source>
</evidence>
<dbReference type="OrthoDB" id="159229at2759"/>
<dbReference type="EMBL" id="NAJO01000005">
    <property type="protein sequence ID" value="OQO12117.1"/>
    <property type="molecule type" value="Genomic_DNA"/>
</dbReference>
<name>A0A1V8TL66_9PEZI</name>
<feature type="signal peptide" evidence="9">
    <location>
        <begin position="1"/>
        <end position="18"/>
    </location>
</feature>
<gene>
    <name evidence="11" type="ORF">B0A48_02756</name>
</gene>
<organism evidence="11 12">
    <name type="scientific">Cryoendolithus antarcticus</name>
    <dbReference type="NCBI Taxonomy" id="1507870"/>
    <lineage>
        <taxon>Eukaryota</taxon>
        <taxon>Fungi</taxon>
        <taxon>Dikarya</taxon>
        <taxon>Ascomycota</taxon>
        <taxon>Pezizomycotina</taxon>
        <taxon>Dothideomycetes</taxon>
        <taxon>Dothideomycetidae</taxon>
        <taxon>Cladosporiales</taxon>
        <taxon>Cladosporiaceae</taxon>
        <taxon>Cryoendolithus</taxon>
    </lineage>
</organism>
<feature type="chain" id="PRO_5012731973" description="superoxide dismutase" evidence="9">
    <location>
        <begin position="19"/>
        <end position="215"/>
    </location>
</feature>
<comment type="subcellular location">
    <subcellularLocation>
        <location evidence="1">Cell envelope</location>
    </subcellularLocation>
    <subcellularLocation>
        <location evidence="2">Secreted</location>
    </subcellularLocation>
</comment>
<evidence type="ECO:0000256" key="6">
    <source>
        <dbReference type="ARBA" id="ARBA00022862"/>
    </source>
</evidence>
<accession>A0A1V8TL66</accession>
<dbReference type="PANTHER" id="PTHR20910:SF1">
    <property type="entry name" value="SUPEROXIDE DISMUTASE COPPER_ZINC BINDING DOMAIN-CONTAINING PROTEIN"/>
    <property type="match status" value="1"/>
</dbReference>
<evidence type="ECO:0000256" key="8">
    <source>
        <dbReference type="SAM" id="MobiDB-lite"/>
    </source>
</evidence>
<feature type="compositionally biased region" description="Low complexity" evidence="8">
    <location>
        <begin position="185"/>
        <end position="202"/>
    </location>
</feature>
<dbReference type="InterPro" id="IPR001424">
    <property type="entry name" value="SOD_Cu_Zn_dom"/>
</dbReference>
<evidence type="ECO:0000259" key="10">
    <source>
        <dbReference type="Pfam" id="PF00080"/>
    </source>
</evidence>
<evidence type="ECO:0000256" key="3">
    <source>
        <dbReference type="ARBA" id="ARBA00010457"/>
    </source>
</evidence>
<dbReference type="GO" id="GO:0004784">
    <property type="term" value="F:superoxide dismutase activity"/>
    <property type="evidence" value="ECO:0007669"/>
    <property type="project" value="UniProtKB-EC"/>
</dbReference>
<dbReference type="InParanoid" id="A0A1V8TL66"/>
<proteinExistence type="inferred from homology"/>
<keyword evidence="12" id="KW-1185">Reference proteome</keyword>
<evidence type="ECO:0000256" key="4">
    <source>
        <dbReference type="ARBA" id="ARBA00012682"/>
    </source>
</evidence>
<dbReference type="AlphaFoldDB" id="A0A1V8TL66"/>
<reference evidence="12" key="1">
    <citation type="submission" date="2017-03" db="EMBL/GenBank/DDBJ databases">
        <title>Genomes of endolithic fungi from Antarctica.</title>
        <authorList>
            <person name="Coleine C."/>
            <person name="Masonjones S."/>
            <person name="Stajich J.E."/>
        </authorList>
    </citation>
    <scope>NUCLEOTIDE SEQUENCE [LARGE SCALE GENOMIC DNA]</scope>
    <source>
        <strain evidence="12">CCFEE 5527</strain>
    </source>
</reference>
<sequence>MRFSSSIFGLLALPFAFAGDAPVVTNNVVGTSYIATLPDRNNTSVRGAVIVNTNSNATGANVQVSISGLPSEGGPFTYHIHEFPVAPDHNCSSAGAHLDPYAATESPPCDSAQEQKCQVGDLAGKHGKMSGPSYSGNYADLFLSTTPDTPAFVGNRSIVVHYANKTRITCANFTIQGTFYNGAAPSPHASASSRPVSVAGPPTVANAGTGSSTPV</sequence>
<comment type="catalytic activity">
    <reaction evidence="7">
        <text>2 superoxide + 2 H(+) = H2O2 + O2</text>
        <dbReference type="Rhea" id="RHEA:20696"/>
        <dbReference type="ChEBI" id="CHEBI:15378"/>
        <dbReference type="ChEBI" id="CHEBI:15379"/>
        <dbReference type="ChEBI" id="CHEBI:16240"/>
        <dbReference type="ChEBI" id="CHEBI:18421"/>
        <dbReference type="EC" id="1.15.1.1"/>
    </reaction>
</comment>
<evidence type="ECO:0000256" key="2">
    <source>
        <dbReference type="ARBA" id="ARBA00004613"/>
    </source>
</evidence>